<keyword evidence="3 4" id="KW-0413">Isomerase</keyword>
<dbReference type="Gene3D" id="3.30.70.660">
    <property type="entry name" value="Pseudouridine synthase I, catalytic domain, C-terminal subdomain"/>
    <property type="match status" value="1"/>
</dbReference>
<gene>
    <name evidence="4 7" type="primary">truA</name>
    <name evidence="7" type="ORF">LYSCAS_24200</name>
</gene>
<dbReference type="SUPFAM" id="SSF55120">
    <property type="entry name" value="Pseudouridine synthase"/>
    <property type="match status" value="1"/>
</dbReference>
<dbReference type="Proteomes" id="UP000681317">
    <property type="component" value="Chromosome"/>
</dbReference>
<organism evidence="7 8">
    <name type="scientific">Noviluteimonas caseinilytica</name>
    <dbReference type="NCBI Taxonomy" id="2675101"/>
    <lineage>
        <taxon>Bacteria</taxon>
        <taxon>Pseudomonadati</taxon>
        <taxon>Pseudomonadota</taxon>
        <taxon>Gammaproteobacteria</taxon>
        <taxon>Lysobacterales</taxon>
        <taxon>Lysobacteraceae</taxon>
        <taxon>Noviluteimonas</taxon>
    </lineage>
</organism>
<evidence type="ECO:0000256" key="4">
    <source>
        <dbReference type="HAMAP-Rule" id="MF_00171"/>
    </source>
</evidence>
<evidence type="ECO:0000256" key="3">
    <source>
        <dbReference type="ARBA" id="ARBA00023235"/>
    </source>
</evidence>
<comment type="caution">
    <text evidence="4">Lacks conserved residue(s) required for the propagation of feature annotation.</text>
</comment>
<feature type="active site" description="Nucleophile" evidence="4">
    <location>
        <position position="56"/>
    </location>
</feature>
<evidence type="ECO:0000313" key="8">
    <source>
        <dbReference type="Proteomes" id="UP000681317"/>
    </source>
</evidence>
<dbReference type="NCBIfam" id="TIGR00071">
    <property type="entry name" value="hisT_truA"/>
    <property type="match status" value="1"/>
</dbReference>
<comment type="similarity">
    <text evidence="1 4 5">Belongs to the tRNA pseudouridine synthase TruA family.</text>
</comment>
<feature type="domain" description="Pseudouridine synthase I TruA alpha/beta" evidence="6">
    <location>
        <begin position="8"/>
        <end position="107"/>
    </location>
</feature>
<evidence type="ECO:0000259" key="6">
    <source>
        <dbReference type="Pfam" id="PF01416"/>
    </source>
</evidence>
<dbReference type="InterPro" id="IPR020095">
    <property type="entry name" value="PsdUridine_synth_TruA_C"/>
</dbReference>
<dbReference type="EC" id="5.4.99.12" evidence="4"/>
<dbReference type="Pfam" id="PF01416">
    <property type="entry name" value="PseudoU_synth_1"/>
    <property type="match status" value="2"/>
</dbReference>
<dbReference type="CDD" id="cd02570">
    <property type="entry name" value="PseudoU_synth_EcTruA"/>
    <property type="match status" value="1"/>
</dbReference>
<reference evidence="7 8" key="1">
    <citation type="submission" date="2021-03" db="EMBL/GenBank/DDBJ databases">
        <title>Complete Genome Sequences of Two Lysobacter Strains Isolated from Sea Water (Lysobacter caseinilyticus) and Soil (Lysobacter helvus) in South Korea.</title>
        <authorList>
            <person name="Watanabe Y."/>
            <person name="Arakawa K."/>
        </authorList>
    </citation>
    <scope>NUCLEOTIDE SEQUENCE [LARGE SCALE GENOMIC DNA]</scope>
    <source>
        <strain evidence="7 8">KVB24</strain>
    </source>
</reference>
<dbReference type="Gene3D" id="3.30.70.580">
    <property type="entry name" value="Pseudouridine synthase I, catalytic domain, N-terminal subdomain"/>
    <property type="match status" value="1"/>
</dbReference>
<evidence type="ECO:0000256" key="1">
    <source>
        <dbReference type="ARBA" id="ARBA00009375"/>
    </source>
</evidence>
<dbReference type="InterPro" id="IPR020094">
    <property type="entry name" value="TruA/RsuA/RluB/E/F_N"/>
</dbReference>
<dbReference type="PANTHER" id="PTHR11142">
    <property type="entry name" value="PSEUDOURIDYLATE SYNTHASE"/>
    <property type="match status" value="1"/>
</dbReference>
<proteinExistence type="inferred from homology"/>
<name>A0ABN6FXY7_9GAMM</name>
<comment type="function">
    <text evidence="4">Formation of pseudouridine at positions 38, 39 and 40 in the anticodon stem and loop of transfer RNAs.</text>
</comment>
<comment type="catalytic activity">
    <reaction evidence="4 5">
        <text>uridine(38/39/40) in tRNA = pseudouridine(38/39/40) in tRNA</text>
        <dbReference type="Rhea" id="RHEA:22376"/>
        <dbReference type="Rhea" id="RHEA-COMP:10085"/>
        <dbReference type="Rhea" id="RHEA-COMP:10087"/>
        <dbReference type="ChEBI" id="CHEBI:65314"/>
        <dbReference type="ChEBI" id="CHEBI:65315"/>
        <dbReference type="EC" id="5.4.99.12"/>
    </reaction>
</comment>
<keyword evidence="2 4" id="KW-0819">tRNA processing</keyword>
<accession>A0ABN6FXY7</accession>
<dbReference type="EMBL" id="AP024545">
    <property type="protein sequence ID" value="BCT93396.1"/>
    <property type="molecule type" value="Genomic_DNA"/>
</dbReference>
<dbReference type="HAMAP" id="MF_00171">
    <property type="entry name" value="TruA"/>
    <property type="match status" value="1"/>
</dbReference>
<evidence type="ECO:0000256" key="5">
    <source>
        <dbReference type="RuleBase" id="RU003792"/>
    </source>
</evidence>
<dbReference type="PANTHER" id="PTHR11142:SF0">
    <property type="entry name" value="TRNA PSEUDOURIDINE SYNTHASE-LIKE 1"/>
    <property type="match status" value="1"/>
</dbReference>
<protein>
    <recommendedName>
        <fullName evidence="4">tRNA pseudouridine synthase A</fullName>
        <ecNumber evidence="4">5.4.99.12</ecNumber>
    </recommendedName>
    <alternativeName>
        <fullName evidence="4">tRNA pseudouridine(38-40) synthase</fullName>
    </alternativeName>
    <alternativeName>
        <fullName evidence="4">tRNA pseudouridylate synthase I</fullName>
    </alternativeName>
    <alternativeName>
        <fullName evidence="4">tRNA-uridine isomerase I</fullName>
    </alternativeName>
</protein>
<feature type="binding site" evidence="4">
    <location>
        <position position="114"/>
    </location>
    <ligand>
        <name>substrate</name>
    </ligand>
</feature>
<evidence type="ECO:0000313" key="7">
    <source>
        <dbReference type="EMBL" id="BCT93396.1"/>
    </source>
</evidence>
<dbReference type="InterPro" id="IPR001406">
    <property type="entry name" value="PsdUridine_synth_TruA"/>
</dbReference>
<dbReference type="InterPro" id="IPR020097">
    <property type="entry name" value="PsdUridine_synth_TruA_a/b_dom"/>
</dbReference>
<dbReference type="RefSeq" id="WP_213434319.1">
    <property type="nucleotide sequence ID" value="NZ_AP024545.1"/>
</dbReference>
<keyword evidence="8" id="KW-1185">Reference proteome</keyword>
<evidence type="ECO:0000256" key="2">
    <source>
        <dbReference type="ARBA" id="ARBA00022694"/>
    </source>
</evidence>
<feature type="domain" description="Pseudouridine synthase I TruA alpha/beta" evidence="6">
    <location>
        <begin position="147"/>
        <end position="249"/>
    </location>
</feature>
<comment type="subunit">
    <text evidence="4">Homodimer.</text>
</comment>
<sequence length="260" mass="28416">MRYALGVEYDGSEFLGWQRLSKPGEPGDDTVQQALETALSTIADARIATTCAGRTDAGVHAQCNVVHFDTDAVRDPRGWVLGTTSRLPLSVTVRWCVPVADDFNARFSAIARRYRYTLRNQPVRPALGRQWLSWERVPLDAQAMHEAAQVLVGEQDFTAFRTVHCQAPHARRDLQAISVTRSGDDVVVEVRANAFLHHMVRNIVGSLLVVGRGDRPPAWIAELLAGRDRKAAGPTAPSAGLVFVGPLYPPGFGLPDEVTA</sequence>
<dbReference type="InterPro" id="IPR020103">
    <property type="entry name" value="PsdUridine_synth_cat_dom_sf"/>
</dbReference>
<dbReference type="PIRSF" id="PIRSF001430">
    <property type="entry name" value="tRNA_psdUrid_synth"/>
    <property type="match status" value="1"/>
</dbReference>